<sequence length="341" mass="37344">MPQWNSDKQRFVSKYYSTFDEKYRAVLDTVNMAAVEGALKYVQAECINASVVTSCKRKNNIQYIVFYQTTVVQPAAAMQHYANAADEHNYAVERCPFMPMDGGQCNPNTDGSFPDVCNQYTGENGQPKLGFCVGGSLQDNAVIAPYPNNYWFSFPNSCPQTRWSSKSDTCRAQKSGGMCPLGVEPDGETCTFSYEVLGYIALDDVVGITSMVNPQTSNYYANYAEFCEAGGVEFSVTVSSYGVTWNEGLDFWANPGDSTANAERAEKVVTAYSDLVQRNPATSDGGVMKPLPSVASLTSINPPCYENSEVCANAEFGCKRSFRSQICKICTSNEAGCVKPY</sequence>
<dbReference type="Proteomes" id="UP000052943">
    <property type="component" value="Unassembled WGS sequence"/>
</dbReference>
<dbReference type="PANTHER" id="PTHR33946">
    <property type="match status" value="1"/>
</dbReference>
<organism evidence="1 2">
    <name type="scientific">Phytophthora nicotianae</name>
    <name type="common">Potato buckeye rot agent</name>
    <name type="synonym">Phytophthora parasitica</name>
    <dbReference type="NCBI Taxonomy" id="4792"/>
    <lineage>
        <taxon>Eukaryota</taxon>
        <taxon>Sar</taxon>
        <taxon>Stramenopiles</taxon>
        <taxon>Oomycota</taxon>
        <taxon>Peronosporomycetes</taxon>
        <taxon>Peronosporales</taxon>
        <taxon>Peronosporaceae</taxon>
        <taxon>Phytophthora</taxon>
    </lineage>
</organism>
<gene>
    <name evidence="1" type="ORF">AM587_10015261</name>
</gene>
<dbReference type="PANTHER" id="PTHR33946:SF4">
    <property type="entry name" value="COAGULATION FACTOR XI"/>
    <property type="match status" value="1"/>
</dbReference>
<comment type="caution">
    <text evidence="1">The sequence shown here is derived from an EMBL/GenBank/DDBJ whole genome shotgun (WGS) entry which is preliminary data.</text>
</comment>
<accession>A0A0W8CT95</accession>
<evidence type="ECO:0000313" key="2">
    <source>
        <dbReference type="Proteomes" id="UP000052943"/>
    </source>
</evidence>
<protein>
    <submittedName>
        <fullName evidence="1">Uncharacterized protein</fullName>
    </submittedName>
</protein>
<proteinExistence type="predicted"/>
<dbReference type="EMBL" id="LNFO01002075">
    <property type="protein sequence ID" value="KUF87238.1"/>
    <property type="molecule type" value="Genomic_DNA"/>
</dbReference>
<reference evidence="1 2" key="1">
    <citation type="submission" date="2015-11" db="EMBL/GenBank/DDBJ databases">
        <title>Genomes and virulence difference between two physiological races of Phytophthora nicotianae.</title>
        <authorList>
            <person name="Liu H."/>
            <person name="Ma X."/>
            <person name="Yu H."/>
            <person name="Fang D."/>
            <person name="Li Y."/>
            <person name="Wang X."/>
            <person name="Wang W."/>
            <person name="Dong Y."/>
            <person name="Xiao B."/>
        </authorList>
    </citation>
    <scope>NUCLEOTIDE SEQUENCE [LARGE SCALE GENOMIC DNA]</scope>
    <source>
        <strain evidence="2">race 0</strain>
    </source>
</reference>
<name>A0A0W8CT95_PHYNI</name>
<dbReference type="OrthoDB" id="64132at2759"/>
<evidence type="ECO:0000313" key="1">
    <source>
        <dbReference type="EMBL" id="KUF87238.1"/>
    </source>
</evidence>
<dbReference type="AlphaFoldDB" id="A0A0W8CT95"/>